<name>G2TLP7_HEYCO</name>
<gene>
    <name evidence="1" type="ORF">Bcoa_1944</name>
</gene>
<reference evidence="1 2" key="1">
    <citation type="journal article" date="2011" name="Stand. Genomic Sci.">
        <title>Complete Genome Sequence of a thermotolerant sporogenic lactic acid bacterium, Bacillus coagulans strain 36D1.</title>
        <authorList>
            <person name="Rhee M.S."/>
            <person name="Moritz B.E."/>
            <person name="Xie G."/>
            <person name="Glavina Del Rio T."/>
            <person name="Dalin E."/>
            <person name="Tice H."/>
            <person name="Bruce D."/>
            <person name="Goodwin L."/>
            <person name="Chertkov O."/>
            <person name="Brettin T."/>
            <person name="Han C."/>
            <person name="Detter C."/>
            <person name="Pitluck S."/>
            <person name="Land M.L."/>
            <person name="Patel M."/>
            <person name="Ou M."/>
            <person name="Harbrucker R."/>
            <person name="Ingram L.O."/>
            <person name="Shanmugam K.T."/>
        </authorList>
    </citation>
    <scope>NUCLEOTIDE SEQUENCE [LARGE SCALE GENOMIC DNA]</scope>
    <source>
        <strain evidence="1 2">36D1</strain>
    </source>
</reference>
<dbReference type="AlphaFoldDB" id="G2TLP7"/>
<evidence type="ECO:0000313" key="2">
    <source>
        <dbReference type="Proteomes" id="UP000009283"/>
    </source>
</evidence>
<evidence type="ECO:0000313" key="1">
    <source>
        <dbReference type="EMBL" id="AEP01131.1"/>
    </source>
</evidence>
<dbReference type="KEGG" id="bag:Bcoa_1944"/>
<organism evidence="1 2">
    <name type="scientific">Heyndrickxia coagulans 36D1</name>
    <dbReference type="NCBI Taxonomy" id="345219"/>
    <lineage>
        <taxon>Bacteria</taxon>
        <taxon>Bacillati</taxon>
        <taxon>Bacillota</taxon>
        <taxon>Bacilli</taxon>
        <taxon>Bacillales</taxon>
        <taxon>Bacillaceae</taxon>
        <taxon>Heyndrickxia</taxon>
    </lineage>
</organism>
<dbReference type="EMBL" id="CP003056">
    <property type="protein sequence ID" value="AEP01131.1"/>
    <property type="molecule type" value="Genomic_DNA"/>
</dbReference>
<proteinExistence type="predicted"/>
<protein>
    <submittedName>
        <fullName evidence="1">Uncharacterized protein</fullName>
    </submittedName>
</protein>
<accession>G2TLP7</accession>
<dbReference type="Proteomes" id="UP000009283">
    <property type="component" value="Chromosome"/>
</dbReference>
<sequence>MQLPCLLEGLLCLDLARKLAALPGLLFARESWFMASQKRICSSTMWINEDGMAGIIGPPFLYEIVYNLKKG</sequence>
<dbReference type="HOGENOM" id="CLU_2731506_0_0_9"/>